<dbReference type="AlphaFoldDB" id="H0R6C4"/>
<organism evidence="2 3">
    <name type="scientific">Gordonia effusa NBRC 100432</name>
    <dbReference type="NCBI Taxonomy" id="1077974"/>
    <lineage>
        <taxon>Bacteria</taxon>
        <taxon>Bacillati</taxon>
        <taxon>Actinomycetota</taxon>
        <taxon>Actinomycetes</taxon>
        <taxon>Mycobacteriales</taxon>
        <taxon>Gordoniaceae</taxon>
        <taxon>Gordonia</taxon>
    </lineage>
</organism>
<dbReference type="CDD" id="cd00158">
    <property type="entry name" value="RHOD"/>
    <property type="match status" value="1"/>
</dbReference>
<dbReference type="Pfam" id="PF00581">
    <property type="entry name" value="Rhodanese"/>
    <property type="match status" value="1"/>
</dbReference>
<dbReference type="PROSITE" id="PS50206">
    <property type="entry name" value="RHODANESE_3"/>
    <property type="match status" value="1"/>
</dbReference>
<dbReference type="Gene3D" id="3.40.250.10">
    <property type="entry name" value="Rhodanese-like domain"/>
    <property type="match status" value="1"/>
</dbReference>
<dbReference type="STRING" id="1077974.GOEFS_121_00270"/>
<evidence type="ECO:0000313" key="2">
    <source>
        <dbReference type="EMBL" id="GAB20625.1"/>
    </source>
</evidence>
<evidence type="ECO:0000313" key="3">
    <source>
        <dbReference type="Proteomes" id="UP000035034"/>
    </source>
</evidence>
<name>H0R6C4_9ACTN</name>
<evidence type="ECO:0000259" key="1">
    <source>
        <dbReference type="PROSITE" id="PS50206"/>
    </source>
</evidence>
<protein>
    <recommendedName>
        <fullName evidence="1">Rhodanese domain-containing protein</fullName>
    </recommendedName>
</protein>
<dbReference type="InterPro" id="IPR001763">
    <property type="entry name" value="Rhodanese-like_dom"/>
</dbReference>
<dbReference type="InterPro" id="IPR036873">
    <property type="entry name" value="Rhodanese-like_dom_sf"/>
</dbReference>
<dbReference type="SUPFAM" id="SSF52821">
    <property type="entry name" value="Rhodanese/Cell cycle control phosphatase"/>
    <property type="match status" value="1"/>
</dbReference>
<dbReference type="Proteomes" id="UP000035034">
    <property type="component" value="Unassembled WGS sequence"/>
</dbReference>
<feature type="domain" description="Rhodanese" evidence="1">
    <location>
        <begin position="31"/>
        <end position="123"/>
    </location>
</feature>
<keyword evidence="3" id="KW-1185">Reference proteome</keyword>
<reference evidence="2 3" key="1">
    <citation type="submission" date="2011-12" db="EMBL/GenBank/DDBJ databases">
        <title>Whole genome shotgun sequence of Gordonia effusa NBRC 100432.</title>
        <authorList>
            <person name="Yoshida I."/>
            <person name="Takarada H."/>
            <person name="Hosoyama A."/>
            <person name="Tsuchikane K."/>
            <person name="Katsumata H."/>
            <person name="Yamazaki S."/>
            <person name="Fujita N."/>
        </authorList>
    </citation>
    <scope>NUCLEOTIDE SEQUENCE [LARGE SCALE GENOMIC DNA]</scope>
    <source>
        <strain evidence="2 3">NBRC 100432</strain>
    </source>
</reference>
<dbReference type="eggNOG" id="COG2897">
    <property type="taxonomic scope" value="Bacteria"/>
</dbReference>
<proteinExistence type="predicted"/>
<sequence>MDQQVGAGEWKTGEWNRVDAISATGAMRVVGQGRGVVVDARPQVRRHQGSLPGAVVVDPGEVSRVFGGTSTGWVHHDSEIAVVSVPSEAPRIAAEIADMGYRNVHYVDGGYTAMNRAAQRDSR</sequence>
<gene>
    <name evidence="2" type="ORF">GOEFS_121_00270</name>
</gene>
<accession>H0R6C4</accession>
<comment type="caution">
    <text evidence="2">The sequence shown here is derived from an EMBL/GenBank/DDBJ whole genome shotgun (WGS) entry which is preliminary data.</text>
</comment>
<dbReference type="EMBL" id="BAEH01000121">
    <property type="protein sequence ID" value="GAB20625.1"/>
    <property type="molecule type" value="Genomic_DNA"/>
</dbReference>